<dbReference type="STRING" id="28181.BEN30_13110"/>
<dbReference type="OrthoDB" id="7933712at2"/>
<evidence type="ECO:0000256" key="2">
    <source>
        <dbReference type="SAM" id="Phobius"/>
    </source>
</evidence>
<protein>
    <recommendedName>
        <fullName evidence="5">Glucose-1-phosphate thymidylyltransferase</fullName>
    </recommendedName>
</protein>
<feature type="region of interest" description="Disordered" evidence="1">
    <location>
        <begin position="86"/>
        <end position="119"/>
    </location>
</feature>
<comment type="caution">
    <text evidence="3">The sequence shown here is derived from an EMBL/GenBank/DDBJ whole genome shotgun (WGS) entry which is preliminary data.</text>
</comment>
<keyword evidence="2" id="KW-0812">Transmembrane</keyword>
<evidence type="ECO:0000313" key="3">
    <source>
        <dbReference type="EMBL" id="OEJ65940.1"/>
    </source>
</evidence>
<dbReference type="InterPro" id="IPR025498">
    <property type="entry name" value="DUF4389"/>
</dbReference>
<name>A0A1E5Q5U4_9PROT</name>
<gene>
    <name evidence="3" type="ORF">BEN30_13110</name>
</gene>
<dbReference type="Proteomes" id="UP000095347">
    <property type="component" value="Unassembled WGS sequence"/>
</dbReference>
<evidence type="ECO:0000256" key="1">
    <source>
        <dbReference type="SAM" id="MobiDB-lite"/>
    </source>
</evidence>
<accession>A0A1E5Q5U4</accession>
<organism evidence="3 4">
    <name type="scientific">Magnetovibrio blakemorei</name>
    <dbReference type="NCBI Taxonomy" id="28181"/>
    <lineage>
        <taxon>Bacteria</taxon>
        <taxon>Pseudomonadati</taxon>
        <taxon>Pseudomonadota</taxon>
        <taxon>Alphaproteobacteria</taxon>
        <taxon>Rhodospirillales</taxon>
        <taxon>Magnetovibrionaceae</taxon>
        <taxon>Magnetovibrio</taxon>
    </lineage>
</organism>
<feature type="transmembrane region" description="Helical" evidence="2">
    <location>
        <begin position="20"/>
        <end position="48"/>
    </location>
</feature>
<keyword evidence="2" id="KW-0472">Membrane</keyword>
<dbReference type="Pfam" id="PF14333">
    <property type="entry name" value="DUF4389"/>
    <property type="match status" value="1"/>
</dbReference>
<keyword evidence="4" id="KW-1185">Reference proteome</keyword>
<keyword evidence="2" id="KW-1133">Transmembrane helix</keyword>
<proteinExistence type="predicted"/>
<sequence>MENQTRDNLTDKSTWMRLLYIALFTLAFNIAELLIAITVLVQFFSVLFTKKPNQRLQTLGRDLGAYVQDVVWFLTYQSDHMPYPISDWGPQSASKPASKPSPKPSRKPAAKKNPPADKN</sequence>
<evidence type="ECO:0008006" key="5">
    <source>
        <dbReference type="Google" id="ProtNLM"/>
    </source>
</evidence>
<dbReference type="EMBL" id="MCGG01000042">
    <property type="protein sequence ID" value="OEJ65940.1"/>
    <property type="molecule type" value="Genomic_DNA"/>
</dbReference>
<dbReference type="AlphaFoldDB" id="A0A1E5Q5U4"/>
<evidence type="ECO:0000313" key="4">
    <source>
        <dbReference type="Proteomes" id="UP000095347"/>
    </source>
</evidence>
<dbReference type="RefSeq" id="WP_069958521.1">
    <property type="nucleotide sequence ID" value="NZ_MCGG01000042.1"/>
</dbReference>
<reference evidence="4" key="1">
    <citation type="submission" date="2016-07" db="EMBL/GenBank/DDBJ databases">
        <authorList>
            <person name="Florea S."/>
            <person name="Webb J.S."/>
            <person name="Jaromczyk J."/>
            <person name="Schardl C.L."/>
        </authorList>
    </citation>
    <scope>NUCLEOTIDE SEQUENCE [LARGE SCALE GENOMIC DNA]</scope>
    <source>
        <strain evidence="4">MV-1</strain>
    </source>
</reference>